<feature type="binding site" evidence="7">
    <location>
        <position position="294"/>
    </location>
    <ligand>
        <name>UDP-N-acetyl-alpha-D-glucosamine</name>
        <dbReference type="ChEBI" id="CHEBI:57705"/>
    </ligand>
</feature>
<feature type="binding site" evidence="7">
    <location>
        <begin position="15"/>
        <end position="16"/>
    </location>
    <ligand>
        <name>UDP-N-acetyl-alpha-D-glucosamine</name>
        <dbReference type="ChEBI" id="CHEBI:57705"/>
    </ligand>
</feature>
<dbReference type="GO" id="GO:0000287">
    <property type="term" value="F:magnesium ion binding"/>
    <property type="evidence" value="ECO:0007669"/>
    <property type="project" value="UniProtKB-UniRule"/>
</dbReference>
<feature type="binding site" evidence="7">
    <location>
        <position position="236"/>
    </location>
    <ligand>
        <name>UDP-N-acetyl-alpha-D-glucosamine</name>
        <dbReference type="ChEBI" id="CHEBI:57705"/>
    </ligand>
</feature>
<accession>A0A9Q4C8V8</accession>
<feature type="domain" description="Glycosyl transferase family 1" evidence="8">
    <location>
        <begin position="212"/>
        <end position="382"/>
    </location>
</feature>
<dbReference type="AlphaFoldDB" id="A0A9Q4C8V8"/>
<feature type="binding site" evidence="7">
    <location>
        <position position="304"/>
    </location>
    <ligand>
        <name>Mg(2+)</name>
        <dbReference type="ChEBI" id="CHEBI:18420"/>
    </ligand>
</feature>
<dbReference type="EC" id="2.4.1.250" evidence="7"/>
<dbReference type="GO" id="GO:0008375">
    <property type="term" value="F:acetylglucosaminyltransferase activity"/>
    <property type="evidence" value="ECO:0007669"/>
    <property type="project" value="UniProtKB-UniRule"/>
</dbReference>
<comment type="similarity">
    <text evidence="1 7">Belongs to the glycosyltransferase group 1 family. MshA subfamily.</text>
</comment>
<dbReference type="InterPro" id="IPR001296">
    <property type="entry name" value="Glyco_trans_1"/>
</dbReference>
<feature type="binding site" evidence="7">
    <location>
        <position position="78"/>
    </location>
    <ligand>
        <name>1D-myo-inositol 3-phosphate</name>
        <dbReference type="ChEBI" id="CHEBI:58401"/>
    </ligand>
</feature>
<feature type="binding site" evidence="7">
    <location>
        <position position="306"/>
    </location>
    <ligand>
        <name>Mg(2+)</name>
        <dbReference type="ChEBI" id="CHEBI:18420"/>
    </ligand>
</feature>
<feature type="binding site" evidence="7">
    <location>
        <begin position="20"/>
        <end position="25"/>
    </location>
    <ligand>
        <name>1D-myo-inositol 3-phosphate</name>
        <dbReference type="ChEBI" id="CHEBI:58401"/>
    </ligand>
</feature>
<feature type="domain" description="Glycosyltransferase subfamily 4-like N-terminal" evidence="9">
    <location>
        <begin position="22"/>
        <end position="196"/>
    </location>
</feature>
<feature type="binding site" evidence="7">
    <location>
        <position position="324"/>
    </location>
    <ligand>
        <name>UDP-N-acetyl-alpha-D-glucosamine</name>
        <dbReference type="ChEBI" id="CHEBI:57705"/>
    </ligand>
</feature>
<dbReference type="RefSeq" id="WP_200252301.1">
    <property type="nucleotide sequence ID" value="NZ_JAENIQ020000001.1"/>
</dbReference>
<evidence type="ECO:0000256" key="6">
    <source>
        <dbReference type="ARBA" id="ARBA00048131"/>
    </source>
</evidence>
<feature type="binding site" evidence="7">
    <location>
        <position position="316"/>
    </location>
    <ligand>
        <name>UDP-N-acetyl-alpha-D-glucosamine</name>
        <dbReference type="ChEBI" id="CHEBI:57705"/>
    </ligand>
</feature>
<feature type="binding site" evidence="7">
    <location>
        <position position="110"/>
    </location>
    <ligand>
        <name>1D-myo-inositol 3-phosphate</name>
        <dbReference type="ChEBI" id="CHEBI:58401"/>
    </ligand>
</feature>
<feature type="binding site" evidence="7">
    <location>
        <position position="303"/>
    </location>
    <ligand>
        <name>Mg(2+)</name>
        <dbReference type="ChEBI" id="CHEBI:18420"/>
    </ligand>
</feature>
<evidence type="ECO:0000256" key="4">
    <source>
        <dbReference type="ARBA" id="ARBA00022723"/>
    </source>
</evidence>
<proteinExistence type="inferred from homology"/>
<dbReference type="PANTHER" id="PTHR12526:SF510">
    <property type="entry name" value="D-INOSITOL 3-PHOSPHATE GLYCOSYLTRANSFERASE"/>
    <property type="match status" value="1"/>
</dbReference>
<evidence type="ECO:0000313" key="11">
    <source>
        <dbReference type="Proteomes" id="UP001071478"/>
    </source>
</evidence>
<dbReference type="CDD" id="cd03800">
    <property type="entry name" value="GT4_sucrose_synthase"/>
    <property type="match status" value="1"/>
</dbReference>
<feature type="binding site" evidence="7">
    <location>
        <position position="330"/>
    </location>
    <ligand>
        <name>Mg(2+)</name>
        <dbReference type="ChEBI" id="CHEBI:18420"/>
    </ligand>
</feature>
<dbReference type="Gene3D" id="3.40.50.2000">
    <property type="entry name" value="Glycogen Phosphorylase B"/>
    <property type="match status" value="2"/>
</dbReference>
<dbReference type="SUPFAM" id="SSF53756">
    <property type="entry name" value="UDP-Glycosyltransferase/glycogen phosphorylase"/>
    <property type="match status" value="1"/>
</dbReference>
<evidence type="ECO:0000259" key="9">
    <source>
        <dbReference type="Pfam" id="PF13579"/>
    </source>
</evidence>
<feature type="binding site" evidence="7">
    <location>
        <position position="9"/>
    </location>
    <ligand>
        <name>1D-myo-inositol 3-phosphate</name>
        <dbReference type="ChEBI" id="CHEBI:58401"/>
    </ligand>
</feature>
<keyword evidence="2 7" id="KW-0328">Glycosyltransferase</keyword>
<keyword evidence="5 7" id="KW-0460">Magnesium</keyword>
<dbReference type="InterPro" id="IPR017814">
    <property type="entry name" value="Mycothiol_biosynthesis_MshA"/>
</dbReference>
<keyword evidence="4 7" id="KW-0479">Metal-binding</keyword>
<evidence type="ECO:0000256" key="5">
    <source>
        <dbReference type="ARBA" id="ARBA00022842"/>
    </source>
</evidence>
<dbReference type="GO" id="GO:0010125">
    <property type="term" value="P:mycothiol biosynthetic process"/>
    <property type="evidence" value="ECO:0007669"/>
    <property type="project" value="UniProtKB-UniRule"/>
</dbReference>
<evidence type="ECO:0000256" key="3">
    <source>
        <dbReference type="ARBA" id="ARBA00022679"/>
    </source>
</evidence>
<feature type="binding site" evidence="7">
    <location>
        <position position="231"/>
    </location>
    <ligand>
        <name>UDP-N-acetyl-alpha-D-glucosamine</name>
        <dbReference type="ChEBI" id="CHEBI:57705"/>
    </ligand>
</feature>
<dbReference type="GO" id="GO:0102710">
    <property type="term" value="F:D-inositol-3-phosphate glycosyltransferase activity"/>
    <property type="evidence" value="ECO:0007669"/>
    <property type="project" value="UniProtKB-EC"/>
</dbReference>
<organism evidence="10 11">
    <name type="scientific">Corynebacterium pygosceleis</name>
    <dbReference type="NCBI Taxonomy" id="2800406"/>
    <lineage>
        <taxon>Bacteria</taxon>
        <taxon>Bacillati</taxon>
        <taxon>Actinomycetota</taxon>
        <taxon>Actinomycetes</taxon>
        <taxon>Mycobacteriales</taxon>
        <taxon>Corynebacteriaceae</taxon>
        <taxon>Corynebacterium</taxon>
    </lineage>
</organism>
<evidence type="ECO:0000259" key="8">
    <source>
        <dbReference type="Pfam" id="PF00534"/>
    </source>
</evidence>
<feature type="binding site" evidence="7">
    <location>
        <position position="23"/>
    </location>
    <ligand>
        <name>UDP-N-acetyl-alpha-D-glucosamine</name>
        <dbReference type="ChEBI" id="CHEBI:57705"/>
    </ligand>
</feature>
<comment type="catalytic activity">
    <reaction evidence="6 7">
        <text>1D-myo-inositol 3-phosphate + UDP-N-acetyl-alpha-D-glucosamine = 1D-myo-inositol 2-acetamido-2-deoxy-alpha-D-glucopyranoside 3-phosphate + UDP + H(+)</text>
        <dbReference type="Rhea" id="RHEA:26188"/>
        <dbReference type="ChEBI" id="CHEBI:15378"/>
        <dbReference type="ChEBI" id="CHEBI:57705"/>
        <dbReference type="ChEBI" id="CHEBI:58223"/>
        <dbReference type="ChEBI" id="CHEBI:58401"/>
        <dbReference type="ChEBI" id="CHEBI:58892"/>
        <dbReference type="EC" id="2.4.1.250"/>
    </reaction>
</comment>
<dbReference type="EMBL" id="JAPMKU010000002">
    <property type="protein sequence ID" value="MCX7468253.1"/>
    <property type="molecule type" value="Genomic_DNA"/>
</dbReference>
<feature type="binding site" evidence="7">
    <location>
        <position position="134"/>
    </location>
    <ligand>
        <name>1D-myo-inositol 3-phosphate</name>
        <dbReference type="ChEBI" id="CHEBI:58401"/>
    </ligand>
</feature>
<evidence type="ECO:0000256" key="7">
    <source>
        <dbReference type="HAMAP-Rule" id="MF_01695"/>
    </source>
</evidence>
<comment type="subunit">
    <text evidence="7">Homodimer.</text>
</comment>
<dbReference type="InterPro" id="IPR028098">
    <property type="entry name" value="Glyco_trans_4-like_N"/>
</dbReference>
<dbReference type="PANTHER" id="PTHR12526">
    <property type="entry name" value="GLYCOSYLTRANSFERASE"/>
    <property type="match status" value="1"/>
</dbReference>
<keyword evidence="3 7" id="KW-0808">Transferase</keyword>
<feature type="binding site" evidence="7">
    <location>
        <position position="154"/>
    </location>
    <ligand>
        <name>1D-myo-inositol 3-phosphate</name>
        <dbReference type="ChEBI" id="CHEBI:58401"/>
    </ligand>
</feature>
<gene>
    <name evidence="7 10" type="primary">mshA</name>
    <name evidence="10" type="ORF">OS129_05075</name>
</gene>
<comment type="function">
    <text evidence="7">Catalyzes the transfer of a N-acetyl-glucosamine moiety to 1D-myo-inositol 3-phosphate to produce 1D-myo-inositol 2-acetamido-2-deoxy-glucopyranoside 3-phosphate in the mycothiol biosynthesis pathway.</text>
</comment>
<sequence length="420" mass="45615">MRVAMISMHTSPLQQPGSGDAGGMNVYIASTARQLARKGISVDVYTRATRPSQGEVVEVEPNLRVVNIVAGPYEGLDKEALPTQLAAFAGGVLLFARCAALSYDVIHSHYWLSGQVGWLLRDVWRIPLVHTAHTLAAVKNEHISAEDSPESEARRICEQQIVDNADRLVVNTREEADNLQRHYDAAPDSITVIPPGADTELFTPGTERATERCRRELGIPLHAKVVAFVGRLQEFKGPQVLIRAVAELVRRDPQRNLRVIVCGGPSGRSATPEQYRELAEELGVARRIRFLDPRPPEELVTVYRAADIVAVPSYNESFGLVAIEAQAAGTPVVASRVGGLPIAVADGKSGRLVGSHEPGDWADVLSELLDDDDTRIAMGEAAVGHAAEFSWPRTATHLEDLYRAVTAHAPGRCYSRRAAG</sequence>
<evidence type="ECO:0000256" key="2">
    <source>
        <dbReference type="ARBA" id="ARBA00022676"/>
    </source>
</evidence>
<name>A0A9Q4C8V8_9CORY</name>
<reference evidence="10" key="1">
    <citation type="submission" date="2022-11" db="EMBL/GenBank/DDBJ databases">
        <title>Corynebacterium sp. isolated from Penguins.</title>
        <authorList>
            <person name="Sedlar K."/>
            <person name="Svec P."/>
        </authorList>
    </citation>
    <scope>NUCLEOTIDE SEQUENCE</scope>
    <source>
        <strain evidence="10">P7374</strain>
    </source>
</reference>
<dbReference type="HAMAP" id="MF_01695">
    <property type="entry name" value="MshA"/>
    <property type="match status" value="1"/>
</dbReference>
<dbReference type="NCBIfam" id="TIGR03449">
    <property type="entry name" value="mycothiol_MshA"/>
    <property type="match status" value="1"/>
</dbReference>
<dbReference type="Proteomes" id="UP001071478">
    <property type="component" value="Unassembled WGS sequence"/>
</dbReference>
<protein>
    <recommendedName>
        <fullName evidence="7">D-inositol-3-phosphate glycosyltransferase</fullName>
        <ecNumber evidence="7">2.4.1.250</ecNumber>
    </recommendedName>
    <alternativeName>
        <fullName evidence="7">N-acetylglucosamine-inositol-phosphate N-acetylglucosaminyltransferase</fullName>
        <shortName evidence="7">GlcNAc-Ins-P N-acetylglucosaminyltransferase</shortName>
    </alternativeName>
</protein>
<evidence type="ECO:0000313" key="10">
    <source>
        <dbReference type="EMBL" id="MCX7468253.1"/>
    </source>
</evidence>
<evidence type="ECO:0000256" key="1">
    <source>
        <dbReference type="ARBA" id="ARBA00008449"/>
    </source>
</evidence>
<dbReference type="Pfam" id="PF13579">
    <property type="entry name" value="Glyco_trans_4_4"/>
    <property type="match status" value="1"/>
</dbReference>
<comment type="caution">
    <text evidence="10">The sequence shown here is derived from an EMBL/GenBank/DDBJ whole genome shotgun (WGS) entry which is preliminary data.</text>
</comment>
<dbReference type="Pfam" id="PF00534">
    <property type="entry name" value="Glycos_transf_1"/>
    <property type="match status" value="1"/>
</dbReference>